<dbReference type="PROSITE" id="PS50005">
    <property type="entry name" value="TPR"/>
    <property type="match status" value="3"/>
</dbReference>
<keyword evidence="2 3" id="KW-0802">TPR repeat</keyword>
<dbReference type="InterPro" id="IPR019734">
    <property type="entry name" value="TPR_rpt"/>
</dbReference>
<keyword evidence="5" id="KW-1185">Reference proteome</keyword>
<feature type="repeat" description="TPR" evidence="3">
    <location>
        <begin position="160"/>
        <end position="193"/>
    </location>
</feature>
<name>A0A563VT02_9CYAN</name>
<dbReference type="Pfam" id="PF13578">
    <property type="entry name" value="Methyltransf_24"/>
    <property type="match status" value="1"/>
</dbReference>
<evidence type="ECO:0000256" key="2">
    <source>
        <dbReference type="ARBA" id="ARBA00022803"/>
    </source>
</evidence>
<dbReference type="PANTHER" id="PTHR44943">
    <property type="entry name" value="CELLULOSE SYNTHASE OPERON PROTEIN C"/>
    <property type="match status" value="1"/>
</dbReference>
<dbReference type="SUPFAM" id="SSF53335">
    <property type="entry name" value="S-adenosyl-L-methionine-dependent methyltransferases"/>
    <property type="match status" value="1"/>
</dbReference>
<evidence type="ECO:0000313" key="4">
    <source>
        <dbReference type="EMBL" id="VEP14567.1"/>
    </source>
</evidence>
<evidence type="ECO:0000256" key="3">
    <source>
        <dbReference type="PROSITE-ProRule" id="PRU00339"/>
    </source>
</evidence>
<dbReference type="PROSITE" id="PS50293">
    <property type="entry name" value="TPR_REGION"/>
    <property type="match status" value="2"/>
</dbReference>
<dbReference type="InterPro" id="IPR011990">
    <property type="entry name" value="TPR-like_helical_dom_sf"/>
</dbReference>
<accession>A0A563VT02</accession>
<keyword evidence="1" id="KW-0677">Repeat</keyword>
<reference evidence="4 5" key="1">
    <citation type="submission" date="2019-01" db="EMBL/GenBank/DDBJ databases">
        <authorList>
            <person name="Brito A."/>
        </authorList>
    </citation>
    <scope>NUCLEOTIDE SEQUENCE [LARGE SCALE GENOMIC DNA]</scope>
    <source>
        <strain evidence="4">1</strain>
    </source>
</reference>
<dbReference type="Gene3D" id="1.25.40.10">
    <property type="entry name" value="Tetratricopeptide repeat domain"/>
    <property type="match status" value="1"/>
</dbReference>
<dbReference type="InterPro" id="IPR029063">
    <property type="entry name" value="SAM-dependent_MTases_sf"/>
</dbReference>
<dbReference type="Gene3D" id="3.40.50.150">
    <property type="entry name" value="Vaccinia Virus protein VP39"/>
    <property type="match status" value="1"/>
</dbReference>
<proteinExistence type="predicted"/>
<evidence type="ECO:0000313" key="5">
    <source>
        <dbReference type="Proteomes" id="UP000320055"/>
    </source>
</evidence>
<dbReference type="Proteomes" id="UP000320055">
    <property type="component" value="Unassembled WGS sequence"/>
</dbReference>
<feature type="repeat" description="TPR" evidence="3">
    <location>
        <begin position="56"/>
        <end position="89"/>
    </location>
</feature>
<sequence length="482" mass="55655">MKSVAECETAFTEQPENTEYCQKVCRDLGNVLQGMGRFDEAVVWHSFALDNEPNLVDVYAQIGRLYAQEANWEKAVVVFNHALKLKPDAVHLYSNLAQIYGQMGQRLAEIECWYQALESDPEMVNANGYYKLGKAFEQFGKMDRALMCLQRACDRSDELFDAHYDLGEIWLRQGNLELAKARFQKILEQDPQQAKAHYKMGNIAFRQRQYDTAIEQFRQTIKVAPEFPWAYRDLVKTFLHLRKWDEAISTCHAIINLVEEFPWVYIQLGDALREKGRINDAVTNFKKACKLRGWKECRDRDYYFTKDTFSYRLAIWQPIFKPIMQQKSLKIIELGSYQGMSACWFLDTVLTHDSAQLVCIDSQFESDFTGNLNSTGAQEKVTLLTGTVAQHLPNLELNSFDVANLQDKRKSVDAAFENADAVWKLLKVGGLAIFNDYGWLNSQAPELNPKEGIDRFLTSIKDRWELVTRSPQSFQFIIKKIA</sequence>
<dbReference type="Pfam" id="PF13181">
    <property type="entry name" value="TPR_8"/>
    <property type="match status" value="1"/>
</dbReference>
<dbReference type="SMART" id="SM00028">
    <property type="entry name" value="TPR"/>
    <property type="match status" value="8"/>
</dbReference>
<dbReference type="Pfam" id="PF13414">
    <property type="entry name" value="TPR_11"/>
    <property type="match status" value="1"/>
</dbReference>
<dbReference type="SUPFAM" id="SSF48452">
    <property type="entry name" value="TPR-like"/>
    <property type="match status" value="1"/>
</dbReference>
<dbReference type="Pfam" id="PF13432">
    <property type="entry name" value="TPR_16"/>
    <property type="match status" value="2"/>
</dbReference>
<dbReference type="AlphaFoldDB" id="A0A563VT02"/>
<gene>
    <name evidence="4" type="ORF">H1P_2710001</name>
</gene>
<dbReference type="PANTHER" id="PTHR44943:SF4">
    <property type="entry name" value="TPR REPEAT-CONTAINING PROTEIN MJ0798"/>
    <property type="match status" value="1"/>
</dbReference>
<protein>
    <submittedName>
        <fullName evidence="4">TPR domain protein</fullName>
    </submittedName>
</protein>
<organism evidence="4 5">
    <name type="scientific">Hyella patelloides LEGE 07179</name>
    <dbReference type="NCBI Taxonomy" id="945734"/>
    <lineage>
        <taxon>Bacteria</taxon>
        <taxon>Bacillati</taxon>
        <taxon>Cyanobacteriota</taxon>
        <taxon>Cyanophyceae</taxon>
        <taxon>Pleurocapsales</taxon>
        <taxon>Hyellaceae</taxon>
        <taxon>Hyella</taxon>
    </lineage>
</organism>
<evidence type="ECO:0000256" key="1">
    <source>
        <dbReference type="ARBA" id="ARBA00022737"/>
    </source>
</evidence>
<dbReference type="EMBL" id="CAACVJ010000192">
    <property type="protein sequence ID" value="VEP14567.1"/>
    <property type="molecule type" value="Genomic_DNA"/>
</dbReference>
<feature type="repeat" description="TPR" evidence="3">
    <location>
        <begin position="194"/>
        <end position="227"/>
    </location>
</feature>
<dbReference type="RefSeq" id="WP_246141962.1">
    <property type="nucleotide sequence ID" value="NZ_LR214014.1"/>
</dbReference>
<dbReference type="InterPro" id="IPR051685">
    <property type="entry name" value="Ycf3/AcsC/BcsC/TPR_MFPF"/>
</dbReference>